<feature type="region of interest" description="Disordered" evidence="1">
    <location>
        <begin position="49"/>
        <end position="68"/>
    </location>
</feature>
<evidence type="ECO:0000313" key="4">
    <source>
        <dbReference type="EMBL" id="CAH0112530.1"/>
    </source>
</evidence>
<feature type="domain" description="Alpha-2-macroglobulin bait region" evidence="3">
    <location>
        <begin position="1685"/>
        <end position="1806"/>
    </location>
</feature>
<dbReference type="Pfam" id="PF07703">
    <property type="entry name" value="A2M_BRD"/>
    <property type="match status" value="3"/>
</dbReference>
<name>A0A8J2WR48_9CRUS</name>
<dbReference type="Gene3D" id="2.60.40.1930">
    <property type="match status" value="6"/>
</dbReference>
<proteinExistence type="predicted"/>
<dbReference type="InterPro" id="IPR011626">
    <property type="entry name" value="Alpha-macroglobulin_TED"/>
</dbReference>
<sequence>MKLLSCVSVVLLFHQHFKAVLLLLLLASQNDAVAPAAVSSSSSSSGRSLLAISSKESPPPLPLDDNSSHQIRQQSRLVHPTFVATASRIVRPNTIYRVNVVVLPASPDLIIKSVITQSGGHQIASASQIADAGSSHDLLLKIPSSVTKGSYRLKVEGYDTLHPQKAIFIKESPLEFLSDFLSIVIQTNRKLFRNGMKVRFRVILTQMNLKPYTDPITVFVVNPQGFIMRRWPSRNPRNGVVTLMYEIPSYPTMGNWTIRAEAMQQVHEQQFVVERYYIPFFEVIPSAPAYVLDSDVKYTSGVTTSFHRSRVLNGNTTVQVHARPVNTSIRSYRLVSEEHPPWSHQFSYDVNLDDVRSAMGSRSLVGWVIRVTTSVHNYFMGETRRSFIETRIIRAQLKFEFSGAKTAVFKPGMPFEGHVYVMYDDDQALSPEKLSGANLIIRPVVTTSNGQLKTLPEVIVPAKGEYLINSKGSNSKKKYGADFKHWMERQAEDAEFGQFRRTGVYHFRFSVPKDANAIKMTATYKDEEGDKATAEMRAVAFYSPNEMYVHVGTSTEQGRLGENAVIHLRSNFGFQVYSYVVVSKGLVIHGSTETHPHPTKLVTFSVPVSSEMAPTFKLVAMVVSPVGELVADSVTIPVKSFNRYNYDGSPPFYFSVESPSAIRRGETLGVRLMAVNNLKEEVMALIVLEASDDYLFVETDDDGEVEHYRPTLVGGERQHMVAVKAQSYREVYLPIAPQVEQGTITIKIRTISQIRRQVFDIDLDILPEGATVTRYTSLLLDLKNRAHVLRYLDIPVEESPIIPYSKFRRYVFGSPRASVTLCGDVFGPVFPSTPTSTDSLLSRSLHGTKANLYNLASTLWSLHYLRLTNQLKSRVLYRGLNTMNVQMAELMRLYNYDGSFIAQKASDPSVWVTAWVIRVLGQSQFQDWENHYFVDRKLLGNSVQWILSNQKRDGTFEEPDDYPFPLEIQSVRNATRKIALTAHVLISLHHCSEDLEGSLKVLTATAKSRAVNYLERSMSRLTDPYEVAIVTYALTLTNKGMVYWSRDPVPSNQILYENQRPFLQPRLPMHQDAVAVESTSYALLVYLARDGIGDLQERVVTWLNTMRMVDGGFVSIYIPNVWGHVNIIGRGAGQAVLQLKVQYGIDWEELNDVPKRRYFDLSIDENYSHFGNKSHVTIEACIRWLATDEAKTSGPTTLEVETPSGYGFVQSDANENFVVTASTILRPESVYRIHVVVLPTSPDLIIKALITKGRDQHVASATSQHAIDAGTSSNLLLKIPGSITQGDYRIKLESYDPQHPQKPILIKESPLVFHSDFLSIIVQSNRKIFANGMTVRFRIILTQMDLKPYTDPITIYILDPQGFVIRRWPSRNPTNGVVSLTYQLPSNPSVGNWTIRTEAMQQVHDYQFLVEHYYIPFFEVMPSAPAYVLDSDETYTVEVSTSVHSQFVANGNVTVHVYARPVNTTVNDYRLVKEEYFPWNHEFTYDVDLVDVKSAVGTTSLVGWVIRVTTLVHNYFMGETRDGYVKTRIIRAQLKFEFAGAKTAVFKPGMPFEGHVYVTYDDDQALSPEKLAGATITLKPVVTSSNGQLKSLAEIVVPAKGEYINQHRKDEESPYNNEFNNWMEHQIDDVKFSQFRATGVYNFRFTVPKDAESMRISATYKDGEDDKVTAELQAVAFYSAKEMYVHVETSTEYGQLGEYVVIHLRSNFGFHVYSYVVVSKGLVIHGATETHPHPTKLVTFSVPVSSEMAPTFKLVAMVVSPVGELVADSVTIPYDGSPPFYMLVESPSSVRRGETLGIRLMAINNLKEEAIALIVLEASDDYLFVETDDDGEVEHYRPTLVGGERQHMIAVKPESYGEVYLPIAPQVDQGTITIKILTITQISRQDFNIDLEIMPEGATISRHTSLLLDLKNRAHVLRFLDIPVEESPIIPYSKFRRYVFGSPRASVTLCGDVFGPVFPSTPITTDSMLSRSLRGTEATLFNLASTLWSLHYLRLTNQLESHVLYSGLNDMNVQMAELMRLYHHDGSFRAHTNSNPSVWVTAWVIRILGQSQFQDWENHFFVDRRLLGKSVEWILNHQSNDGSFEDPDDYSFPLELRSVSNNVTRKGSLTAYVLIGLMKCSESLEGSLRVKTAVAEVRAVHYLERVMSQLTDPSEIAIVTYALSIANSPTKEAAFYLLDSIKREGEGMVYWSRDPVPSNSILYENQRPFLQPRLPMHQDAVAVESTSYALLVYLARDGIGDLQERVVTWLNTMRMVDGAVLQLKVQYGIDWEDLRDNPKRRYFDLYVEETYSHFRNKSHITVDACVRWLATDEMRTSGPATLEVEMPSGYELVQSDANETFVATASKIVRPNTIYRVNVFVLPHQTDGMIVKALVTKDNGQHVASAIESIDSGMSHNLLLKIPGTLTDGQYQLKLDGYDLLQPQRAVFTKRGLLEFHPDFLSVLVQTNRKIYKNEMKVRFRAIITQLVDLKPYTDPVTIYILNPEGFVMRRWPSRYPTTGVITLIYQLPAFPSEGKWTIRVEAMSQIHDHHIIVERFYYRFFDVIPSAPAYVLDSEESYTASVTTSFHPGRVASGNLTLEIYARPVNSSLADFRFIKQEFPPWTYDFTYDVQLEEVKRTVAVSSLAGWVIRVAMTLYHHFEGEARDGFIETRIIRAQLKFQFGGTKTSVFKPGMPYEGHVYLMYDDDEAVSPEKLAGATLTIRPVVTTSNGQLKTLPEIVVPRQGEYYRTNDHQRDSSYYGNKFDVWMDRQMEDAEYKQFRQFGIHHFRFSVPKDATSLKITAYYKDQEGDQVSVEQQSVAFYTMSDFFVHVSTSTDQGLLGHYATIHLRSNFNFQDYSYVISSKGLLVHGATESLRHAVKSLTFSVPVSTEMAPTFKLVAMIVSPLGELVADSVTIPVQSINRYKTNLTMVQTKDHSKLTVQVVTRTLPGAFTGPLKKDDRMDFRMLRRNRFHDFYDWMDGDWAWFDIPVTDDGFDFNDRPVALTNEVWFLTAFTFHRELGFAVLDDVIEYEGSLPFYVSVESPSSIRRGETLGIRLLFINNLQVDTMGLIILEASQDYCFVETEEHGEVGHYRPSLVCAEKQHMVTVKGGATTEVYMPIAPQIEQGSITVKIQVLSHIFEQNLEIGLNVLPEGATISRHTSLLLDLKNRAHVLRFLDIPVEESPIIPYSKFRRYVFGSPRASITLCGDVFGPVFPSTPITTDSMLSRSLRGTEANLYNLATTSWSLHYLRLTNQLQSDVLYSGLNDMNVQMADLMRLYHHDGSFRAHTNSNPSVWVTAWVIRILGQSQFQDWENHFYVDQKLLTNSVKWILQYQRRDGSFGETDNYIYPLDRRILPLYNSTFKGGHTAHVLLSLCACSESLDGEVKVATSSAKTRAVRYLERILDILTDQYELAIVTYALQITSSPAQEAAFGRLHILRREEEGMVYWSRDPVPSNPILYENQRPFLQPRLPMHQDAVAVESTSYALLVYLARDGIGDLQERVVTWLNTMRMVDGAGQAVLQLKVQYGIDWEDLRDNPKRRYFDLYVEETYSHFRNKSHITVDACVKWLAMNEAPMSGATTLEVELPSGYRIIQSDANQVLLHKNYSFLRDVFVTDEKIVWTFDKVIPLTSF</sequence>
<gene>
    <name evidence="4" type="ORF">DGAL_LOCUS16261</name>
</gene>
<dbReference type="GO" id="GO:0004866">
    <property type="term" value="F:endopeptidase inhibitor activity"/>
    <property type="evidence" value="ECO:0007669"/>
    <property type="project" value="InterPro"/>
</dbReference>
<dbReference type="Gene3D" id="2.60.40.690">
    <property type="entry name" value="Alpha-macroglobulin, receptor-binding domain"/>
    <property type="match status" value="3"/>
</dbReference>
<feature type="domain" description="Alpha-2-macroglobulin bait region" evidence="3">
    <location>
        <begin position="2810"/>
        <end position="2929"/>
    </location>
</feature>
<evidence type="ECO:0000256" key="1">
    <source>
        <dbReference type="SAM" id="MobiDB-lite"/>
    </source>
</evidence>
<dbReference type="EMBL" id="CAKKLH010000327">
    <property type="protein sequence ID" value="CAH0112530.1"/>
    <property type="molecule type" value="Genomic_DNA"/>
</dbReference>
<dbReference type="InterPro" id="IPR011625">
    <property type="entry name" value="A2M_N_BRD"/>
</dbReference>
<organism evidence="4 5">
    <name type="scientific">Daphnia galeata</name>
    <dbReference type="NCBI Taxonomy" id="27404"/>
    <lineage>
        <taxon>Eukaryota</taxon>
        <taxon>Metazoa</taxon>
        <taxon>Ecdysozoa</taxon>
        <taxon>Arthropoda</taxon>
        <taxon>Crustacea</taxon>
        <taxon>Branchiopoda</taxon>
        <taxon>Diplostraca</taxon>
        <taxon>Cladocera</taxon>
        <taxon>Anomopoda</taxon>
        <taxon>Daphniidae</taxon>
        <taxon>Daphnia</taxon>
    </lineage>
</organism>
<accession>A0A8J2WR48</accession>
<dbReference type="PANTHER" id="PTHR11412:SF146">
    <property type="entry name" value="CD109 ANTIGEN"/>
    <property type="match status" value="1"/>
</dbReference>
<keyword evidence="2" id="KW-0732">Signal</keyword>
<dbReference type="InterPro" id="IPR002890">
    <property type="entry name" value="MG2"/>
</dbReference>
<keyword evidence="5" id="KW-1185">Reference proteome</keyword>
<dbReference type="InterPro" id="IPR013783">
    <property type="entry name" value="Ig-like_fold"/>
</dbReference>
<feature type="chain" id="PRO_5035237498" description="Alpha-2-macroglobulin bait region domain-containing protein" evidence="2">
    <location>
        <begin position="33"/>
        <end position="3614"/>
    </location>
</feature>
<dbReference type="Gene3D" id="2.60.40.2950">
    <property type="match status" value="1"/>
</dbReference>
<dbReference type="InterPro" id="IPR050473">
    <property type="entry name" value="A2M/Complement_sys"/>
</dbReference>
<dbReference type="Gene3D" id="2.60.40.10">
    <property type="entry name" value="Immunoglobulins"/>
    <property type="match status" value="5"/>
</dbReference>
<dbReference type="PANTHER" id="PTHR11412">
    <property type="entry name" value="MACROGLOBULIN / COMPLEMENT"/>
    <property type="match status" value="1"/>
</dbReference>
<dbReference type="GO" id="GO:0005615">
    <property type="term" value="C:extracellular space"/>
    <property type="evidence" value="ECO:0007669"/>
    <property type="project" value="InterPro"/>
</dbReference>
<dbReference type="Pfam" id="PF00207">
    <property type="entry name" value="A2M"/>
    <property type="match status" value="1"/>
</dbReference>
<dbReference type="Gene3D" id="1.50.10.20">
    <property type="match status" value="3"/>
</dbReference>
<dbReference type="SMART" id="SM01359">
    <property type="entry name" value="A2M_N_2"/>
    <property type="match status" value="3"/>
</dbReference>
<comment type="caution">
    <text evidence="4">The sequence shown here is derived from an EMBL/GenBank/DDBJ whole genome shotgun (WGS) entry which is preliminary data.</text>
</comment>
<reference evidence="4" key="1">
    <citation type="submission" date="2021-11" db="EMBL/GenBank/DDBJ databases">
        <authorList>
            <person name="Schell T."/>
        </authorList>
    </citation>
    <scope>NUCLEOTIDE SEQUENCE</scope>
    <source>
        <strain evidence="4">M5</strain>
    </source>
</reference>
<feature type="signal peptide" evidence="2">
    <location>
        <begin position="1"/>
        <end position="32"/>
    </location>
</feature>
<evidence type="ECO:0000256" key="2">
    <source>
        <dbReference type="SAM" id="SignalP"/>
    </source>
</evidence>
<dbReference type="InterPro" id="IPR036595">
    <property type="entry name" value="A-macroglobulin_rcpt-bd_sf"/>
</dbReference>
<dbReference type="Pfam" id="PF07678">
    <property type="entry name" value="TED_complement"/>
    <property type="match status" value="3"/>
</dbReference>
<dbReference type="OrthoDB" id="6359008at2759"/>
<evidence type="ECO:0000313" key="5">
    <source>
        <dbReference type="Proteomes" id="UP000789390"/>
    </source>
</evidence>
<evidence type="ECO:0000259" key="3">
    <source>
        <dbReference type="SMART" id="SM01359"/>
    </source>
</evidence>
<dbReference type="Pfam" id="PF01835">
    <property type="entry name" value="MG2"/>
    <property type="match status" value="3"/>
</dbReference>
<feature type="domain" description="Alpha-2-macroglobulin bait region" evidence="3">
    <location>
        <begin position="549"/>
        <end position="688"/>
    </location>
</feature>
<protein>
    <recommendedName>
        <fullName evidence="3">Alpha-2-macroglobulin bait region domain-containing protein</fullName>
    </recommendedName>
</protein>
<dbReference type="SUPFAM" id="SSF48239">
    <property type="entry name" value="Terpenoid cyclases/Protein prenyltransferases"/>
    <property type="match status" value="3"/>
</dbReference>
<dbReference type="InterPro" id="IPR001599">
    <property type="entry name" value="Macroglobln_a2"/>
</dbReference>
<dbReference type="Proteomes" id="UP000789390">
    <property type="component" value="Unassembled WGS sequence"/>
</dbReference>
<dbReference type="InterPro" id="IPR008930">
    <property type="entry name" value="Terpenoid_cyclase/PrenylTrfase"/>
</dbReference>